<name>A0A8J3L966_9ACTN</name>
<dbReference type="InterPro" id="IPR039424">
    <property type="entry name" value="SBP_5"/>
</dbReference>
<evidence type="ECO:0000313" key="2">
    <source>
        <dbReference type="EMBL" id="GIG16688.1"/>
    </source>
</evidence>
<feature type="domain" description="Solute-binding protein family 5" evidence="1">
    <location>
        <begin position="57"/>
        <end position="430"/>
    </location>
</feature>
<dbReference type="Pfam" id="PF00496">
    <property type="entry name" value="SBP_bac_5"/>
    <property type="match status" value="1"/>
</dbReference>
<dbReference type="CDD" id="cd00995">
    <property type="entry name" value="PBP2_NikA_DppA_OppA_like"/>
    <property type="match status" value="1"/>
</dbReference>
<protein>
    <submittedName>
        <fullName evidence="2">Peptide ABC transporter substrate-binding protein</fullName>
    </submittedName>
</protein>
<evidence type="ECO:0000313" key="3">
    <source>
        <dbReference type="Proteomes" id="UP000660339"/>
    </source>
</evidence>
<evidence type="ECO:0000259" key="1">
    <source>
        <dbReference type="Pfam" id="PF00496"/>
    </source>
</evidence>
<sequence length="515" mass="57316">MTHHHLTDDPHPHDVVRVFIGEPSSIDPSNGFEHDGALLLRFLADPLVDYSPDTGEARPAAAESWQVSPDGTSIDFRLRPGVRFHHGREVTAADYVYSLSRVVRPATGSKLAYHLAFVEGFEAVREGRADTLSGVLALDRHLLRVRLQRPFHEVASVFGHRVTAAVPQELADGDPEAFRVQPVSTGPYRVVRPWAPGLGLTLERFAGYHGANGAFPDGGGGHVERLEFRIYDDVEQAYHDWHQGKLDVVKVPPARIAQALPLGESFRRTPCALMQYVGFPTEVAPFDNPAVRRAAAMAIDRQSVIDTAFSGTRPLAQRILPPALTGDDRSDLTGVRYDPAAARDLLAREGVEPVTMEFRYNAGLGHDAWVNSVIDQLNTNLGWHVTPHPMVWPEFLAWLKHADTLFRMTWAIDYPSADNFLYPLFHSASIGSSNYTRYHSADVDRLVSEARATGPAQDRRKLYLEAEAQVCADLPLLPLWFGVQYHLVNLDRFTVNGPVVDIFGEPVLRSFRHRS</sequence>
<dbReference type="InterPro" id="IPR030678">
    <property type="entry name" value="Peptide/Ni-bd"/>
</dbReference>
<dbReference type="SUPFAM" id="SSF53850">
    <property type="entry name" value="Periplasmic binding protein-like II"/>
    <property type="match status" value="1"/>
</dbReference>
<dbReference type="GO" id="GO:0042597">
    <property type="term" value="C:periplasmic space"/>
    <property type="evidence" value="ECO:0007669"/>
    <property type="project" value="UniProtKB-ARBA"/>
</dbReference>
<dbReference type="PANTHER" id="PTHR30290">
    <property type="entry name" value="PERIPLASMIC BINDING COMPONENT OF ABC TRANSPORTER"/>
    <property type="match status" value="1"/>
</dbReference>
<dbReference type="InterPro" id="IPR000914">
    <property type="entry name" value="SBP_5_dom"/>
</dbReference>
<dbReference type="PIRSF" id="PIRSF002741">
    <property type="entry name" value="MppA"/>
    <property type="match status" value="1"/>
</dbReference>
<dbReference type="Gene3D" id="3.40.190.10">
    <property type="entry name" value="Periplasmic binding protein-like II"/>
    <property type="match status" value="1"/>
</dbReference>
<dbReference type="GO" id="GO:1904680">
    <property type="term" value="F:peptide transmembrane transporter activity"/>
    <property type="evidence" value="ECO:0007669"/>
    <property type="project" value="TreeGrafter"/>
</dbReference>
<comment type="caution">
    <text evidence="2">The sequence shown here is derived from an EMBL/GenBank/DDBJ whole genome shotgun (WGS) entry which is preliminary data.</text>
</comment>
<dbReference type="Gene3D" id="3.90.76.10">
    <property type="entry name" value="Dipeptide-binding Protein, Domain 1"/>
    <property type="match status" value="1"/>
</dbReference>
<dbReference type="AlphaFoldDB" id="A0A8J3L966"/>
<dbReference type="GO" id="GO:0043190">
    <property type="term" value="C:ATP-binding cassette (ABC) transporter complex"/>
    <property type="evidence" value="ECO:0007669"/>
    <property type="project" value="InterPro"/>
</dbReference>
<dbReference type="Gene3D" id="3.10.105.10">
    <property type="entry name" value="Dipeptide-binding Protein, Domain 3"/>
    <property type="match status" value="1"/>
</dbReference>
<dbReference type="RefSeq" id="WP_166379040.1">
    <property type="nucleotide sequence ID" value="NZ_BAAATT010000005.1"/>
</dbReference>
<keyword evidence="3" id="KW-1185">Reference proteome</keyword>
<dbReference type="PANTHER" id="PTHR30290:SF83">
    <property type="entry name" value="ABC TRANSPORTER SUBSTRATE-BINDING PROTEIN"/>
    <property type="match status" value="1"/>
</dbReference>
<dbReference type="GO" id="GO:0015833">
    <property type="term" value="P:peptide transport"/>
    <property type="evidence" value="ECO:0007669"/>
    <property type="project" value="TreeGrafter"/>
</dbReference>
<reference evidence="2" key="1">
    <citation type="submission" date="2021-01" db="EMBL/GenBank/DDBJ databases">
        <title>Whole genome shotgun sequence of Catellatospora methionotrophica NBRC 14553.</title>
        <authorList>
            <person name="Komaki H."/>
            <person name="Tamura T."/>
        </authorList>
    </citation>
    <scope>NUCLEOTIDE SEQUENCE</scope>
    <source>
        <strain evidence="2">NBRC 14553</strain>
    </source>
</reference>
<proteinExistence type="predicted"/>
<dbReference type="Proteomes" id="UP000660339">
    <property type="component" value="Unassembled WGS sequence"/>
</dbReference>
<organism evidence="2 3">
    <name type="scientific">Catellatospora methionotrophica</name>
    <dbReference type="NCBI Taxonomy" id="121620"/>
    <lineage>
        <taxon>Bacteria</taxon>
        <taxon>Bacillati</taxon>
        <taxon>Actinomycetota</taxon>
        <taxon>Actinomycetes</taxon>
        <taxon>Micromonosporales</taxon>
        <taxon>Micromonosporaceae</taxon>
        <taxon>Catellatospora</taxon>
    </lineage>
</organism>
<gene>
    <name evidence="2" type="ORF">Cme02nite_50200</name>
</gene>
<dbReference type="EMBL" id="BONJ01000028">
    <property type="protein sequence ID" value="GIG16688.1"/>
    <property type="molecule type" value="Genomic_DNA"/>
</dbReference>
<accession>A0A8J3L966</accession>